<feature type="compositionally biased region" description="Basic and acidic residues" evidence="5">
    <location>
        <begin position="38"/>
        <end position="49"/>
    </location>
</feature>
<gene>
    <name evidence="7" type="ORF">Fcan01_05785</name>
</gene>
<keyword evidence="6" id="KW-0812">Transmembrane</keyword>
<sequence>MSIENSAPLFYNYWPQILALVVVYFSAVYFINLKNPDKKSESDNKEKSKQNLKKKYQTPDREAEVNEDDFVEDNAMMASALPDDLHHIPLTTYKRYSEQEMIKRSVAFYEEMNNRRTLRFYSQEDVPKESLKQSIRKVIENEEEVNYKKRMGKQWTSDLRPLRTDWHKEYLTDAPYLILVFKQVYGFNPENPEKRINHYYNEESVCIATGILLAAIQHAGLVTLTSKIALERFNIFKCGLQNRVSNFMTSVKLGHKVTDVTVKMPLARGQT</sequence>
<evidence type="ECO:0000256" key="4">
    <source>
        <dbReference type="ARBA" id="ARBA00023002"/>
    </source>
</evidence>
<keyword evidence="3" id="KW-0288">FMN</keyword>
<dbReference type="GO" id="GO:0016491">
    <property type="term" value="F:oxidoreductase activity"/>
    <property type="evidence" value="ECO:0007669"/>
    <property type="project" value="UniProtKB-KW"/>
</dbReference>
<protein>
    <submittedName>
        <fullName evidence="7">Iodotyrosine dehalogenase 1</fullName>
    </submittedName>
</protein>
<dbReference type="PANTHER" id="PTHR23026">
    <property type="entry name" value="NADPH NITROREDUCTASE"/>
    <property type="match status" value="1"/>
</dbReference>
<feature type="transmembrane region" description="Helical" evidence="6">
    <location>
        <begin position="13"/>
        <end position="31"/>
    </location>
</feature>
<proteinExistence type="inferred from homology"/>
<keyword evidence="2" id="KW-0285">Flavoprotein</keyword>
<dbReference type="InterPro" id="IPR000415">
    <property type="entry name" value="Nitroreductase-like"/>
</dbReference>
<keyword evidence="6" id="KW-0472">Membrane</keyword>
<evidence type="ECO:0000256" key="1">
    <source>
        <dbReference type="ARBA" id="ARBA00007118"/>
    </source>
</evidence>
<name>A0A226ET92_FOLCA</name>
<accession>A0A226ET92</accession>
<dbReference type="EMBL" id="LNIX01000002">
    <property type="protein sequence ID" value="OXA60832.1"/>
    <property type="molecule type" value="Genomic_DNA"/>
</dbReference>
<feature type="region of interest" description="Disordered" evidence="5">
    <location>
        <begin position="38"/>
        <end position="65"/>
    </location>
</feature>
<keyword evidence="6" id="KW-1133">Transmembrane helix</keyword>
<keyword evidence="8" id="KW-1185">Reference proteome</keyword>
<dbReference type="PANTHER" id="PTHR23026:SF90">
    <property type="entry name" value="IODOTYROSINE DEIODINASE 1"/>
    <property type="match status" value="1"/>
</dbReference>
<dbReference type="AlphaFoldDB" id="A0A226ET92"/>
<evidence type="ECO:0000256" key="3">
    <source>
        <dbReference type="ARBA" id="ARBA00022643"/>
    </source>
</evidence>
<dbReference type="OMA" id="PEKRINH"/>
<evidence type="ECO:0000256" key="2">
    <source>
        <dbReference type="ARBA" id="ARBA00022630"/>
    </source>
</evidence>
<dbReference type="STRING" id="158441.A0A226ET92"/>
<evidence type="ECO:0000313" key="7">
    <source>
        <dbReference type="EMBL" id="OXA60832.1"/>
    </source>
</evidence>
<dbReference type="Gene3D" id="3.40.109.10">
    <property type="entry name" value="NADH Oxidase"/>
    <property type="match status" value="1"/>
</dbReference>
<evidence type="ECO:0000256" key="6">
    <source>
        <dbReference type="SAM" id="Phobius"/>
    </source>
</evidence>
<reference evidence="7 8" key="1">
    <citation type="submission" date="2015-12" db="EMBL/GenBank/DDBJ databases">
        <title>The genome of Folsomia candida.</title>
        <authorList>
            <person name="Faddeeva A."/>
            <person name="Derks M.F."/>
            <person name="Anvar Y."/>
            <person name="Smit S."/>
            <person name="Van Straalen N."/>
            <person name="Roelofs D."/>
        </authorList>
    </citation>
    <scope>NUCLEOTIDE SEQUENCE [LARGE SCALE GENOMIC DNA]</scope>
    <source>
        <strain evidence="7 8">VU population</strain>
        <tissue evidence="7">Whole body</tissue>
    </source>
</reference>
<evidence type="ECO:0000313" key="8">
    <source>
        <dbReference type="Proteomes" id="UP000198287"/>
    </source>
</evidence>
<dbReference type="OrthoDB" id="41362at2759"/>
<comment type="caution">
    <text evidence="7">The sequence shown here is derived from an EMBL/GenBank/DDBJ whole genome shotgun (WGS) entry which is preliminary data.</text>
</comment>
<keyword evidence="4" id="KW-0560">Oxidoreductase</keyword>
<evidence type="ECO:0000256" key="5">
    <source>
        <dbReference type="SAM" id="MobiDB-lite"/>
    </source>
</evidence>
<organism evidence="7 8">
    <name type="scientific">Folsomia candida</name>
    <name type="common">Springtail</name>
    <dbReference type="NCBI Taxonomy" id="158441"/>
    <lineage>
        <taxon>Eukaryota</taxon>
        <taxon>Metazoa</taxon>
        <taxon>Ecdysozoa</taxon>
        <taxon>Arthropoda</taxon>
        <taxon>Hexapoda</taxon>
        <taxon>Collembola</taxon>
        <taxon>Entomobryomorpha</taxon>
        <taxon>Isotomoidea</taxon>
        <taxon>Isotomidae</taxon>
        <taxon>Proisotominae</taxon>
        <taxon>Folsomia</taxon>
    </lineage>
</organism>
<comment type="similarity">
    <text evidence="1">Belongs to the nitroreductase family.</text>
</comment>
<dbReference type="SUPFAM" id="SSF55469">
    <property type="entry name" value="FMN-dependent nitroreductase-like"/>
    <property type="match status" value="1"/>
</dbReference>
<dbReference type="InterPro" id="IPR050627">
    <property type="entry name" value="Nitroreductase/BluB"/>
</dbReference>
<dbReference type="Proteomes" id="UP000198287">
    <property type="component" value="Unassembled WGS sequence"/>
</dbReference>